<dbReference type="Proteomes" id="UP001321760">
    <property type="component" value="Unassembled WGS sequence"/>
</dbReference>
<dbReference type="InterPro" id="IPR011583">
    <property type="entry name" value="Chitinase_II/V-like_cat"/>
</dbReference>
<proteinExistence type="inferred from homology"/>
<dbReference type="EMBL" id="MU865939">
    <property type="protein sequence ID" value="KAK4449031.1"/>
    <property type="molecule type" value="Genomic_DNA"/>
</dbReference>
<keyword evidence="16" id="KW-1133">Transmembrane helix</keyword>
<evidence type="ECO:0000256" key="7">
    <source>
        <dbReference type="ARBA" id="ARBA00022801"/>
    </source>
</evidence>
<dbReference type="GO" id="GO:0008061">
    <property type="term" value="F:chitin binding"/>
    <property type="evidence" value="ECO:0007669"/>
    <property type="project" value="UniProtKB-UniRule"/>
</dbReference>
<dbReference type="Gene3D" id="3.30.60.10">
    <property type="entry name" value="Endochitinase-like"/>
    <property type="match status" value="1"/>
</dbReference>
<evidence type="ECO:0000256" key="15">
    <source>
        <dbReference type="SAM" id="Coils"/>
    </source>
</evidence>
<dbReference type="PROSITE" id="PS01095">
    <property type="entry name" value="GH18_1"/>
    <property type="match status" value="1"/>
</dbReference>
<keyword evidence="10" id="KW-0119">Carbohydrate metabolism</keyword>
<keyword evidence="12" id="KW-0624">Polysaccharide degradation</keyword>
<dbReference type="InterPro" id="IPR029070">
    <property type="entry name" value="Chitinase_insertion_sf"/>
</dbReference>
<evidence type="ECO:0000256" key="13">
    <source>
        <dbReference type="PROSITE-ProRule" id="PRU00261"/>
    </source>
</evidence>
<dbReference type="SUPFAM" id="SSF57016">
    <property type="entry name" value="Plant lectins/antimicrobial peptides"/>
    <property type="match status" value="1"/>
</dbReference>
<feature type="coiled-coil region" evidence="15">
    <location>
        <begin position="935"/>
        <end position="962"/>
    </location>
</feature>
<dbReference type="InterPro" id="IPR053214">
    <property type="entry name" value="LysM12-like"/>
</dbReference>
<dbReference type="InterPro" id="IPR036779">
    <property type="entry name" value="LysM_dom_sf"/>
</dbReference>
<keyword evidence="5" id="KW-0964">Secreted</keyword>
<feature type="transmembrane region" description="Helical" evidence="16">
    <location>
        <begin position="959"/>
        <end position="982"/>
    </location>
</feature>
<evidence type="ECO:0000256" key="4">
    <source>
        <dbReference type="ARBA" id="ARBA00012729"/>
    </source>
</evidence>
<keyword evidence="11 14" id="KW-0326">Glycosidase</keyword>
<dbReference type="Gene3D" id="3.10.350.10">
    <property type="entry name" value="LysM domain"/>
    <property type="match status" value="2"/>
</dbReference>
<comment type="subcellular location">
    <subcellularLocation>
        <location evidence="2">Secreted</location>
    </subcellularLocation>
</comment>
<feature type="domain" description="LysM" evidence="19">
    <location>
        <begin position="106"/>
        <end position="155"/>
    </location>
</feature>
<comment type="caution">
    <text evidence="13">Lacks conserved residue(s) required for the propagation of feature annotation.</text>
</comment>
<evidence type="ECO:0000256" key="6">
    <source>
        <dbReference type="ARBA" id="ARBA00022669"/>
    </source>
</evidence>
<evidence type="ECO:0000256" key="11">
    <source>
        <dbReference type="ARBA" id="ARBA00023295"/>
    </source>
</evidence>
<dbReference type="EC" id="3.2.1.14" evidence="4"/>
<reference evidence="21" key="2">
    <citation type="submission" date="2023-05" db="EMBL/GenBank/DDBJ databases">
        <authorList>
            <consortium name="Lawrence Berkeley National Laboratory"/>
            <person name="Steindorff A."/>
            <person name="Hensen N."/>
            <person name="Bonometti L."/>
            <person name="Westerberg I."/>
            <person name="Brannstrom I.O."/>
            <person name="Guillou S."/>
            <person name="Cros-Aarteil S."/>
            <person name="Calhoun S."/>
            <person name="Haridas S."/>
            <person name="Kuo A."/>
            <person name="Mondo S."/>
            <person name="Pangilinan J."/>
            <person name="Riley R."/>
            <person name="Labutti K."/>
            <person name="Andreopoulos B."/>
            <person name="Lipzen A."/>
            <person name="Chen C."/>
            <person name="Yanf M."/>
            <person name="Daum C."/>
            <person name="Ng V."/>
            <person name="Clum A."/>
            <person name="Ohm R."/>
            <person name="Martin F."/>
            <person name="Silar P."/>
            <person name="Natvig D."/>
            <person name="Lalanne C."/>
            <person name="Gautier V."/>
            <person name="Ament-Velasquez S.L."/>
            <person name="Kruys A."/>
            <person name="Hutchinson M.I."/>
            <person name="Powell A.J."/>
            <person name="Barry K."/>
            <person name="Miller A.N."/>
            <person name="Grigoriev I.V."/>
            <person name="Debuchy R."/>
            <person name="Gladieux P."/>
            <person name="Thoren M.H."/>
            <person name="Johannesson H."/>
        </authorList>
    </citation>
    <scope>NUCLEOTIDE SEQUENCE</scope>
    <source>
        <strain evidence="21">PSN243</strain>
    </source>
</reference>
<evidence type="ECO:0000256" key="9">
    <source>
        <dbReference type="ARBA" id="ARBA00023026"/>
    </source>
</evidence>
<dbReference type="CDD" id="cd00035">
    <property type="entry name" value="ChtBD1"/>
    <property type="match status" value="1"/>
</dbReference>
<evidence type="ECO:0000256" key="10">
    <source>
        <dbReference type="ARBA" id="ARBA00023277"/>
    </source>
</evidence>
<dbReference type="InterPro" id="IPR001579">
    <property type="entry name" value="Glyco_hydro_18_chit_AS"/>
</dbReference>
<protein>
    <recommendedName>
        <fullName evidence="4">chitinase</fullName>
        <ecNumber evidence="4">3.2.1.14</ecNumber>
    </recommendedName>
</protein>
<dbReference type="Pfam" id="PF00704">
    <property type="entry name" value="Glyco_hydro_18"/>
    <property type="match status" value="1"/>
</dbReference>
<dbReference type="SUPFAM" id="SSF51445">
    <property type="entry name" value="(Trans)glycosidases"/>
    <property type="match status" value="1"/>
</dbReference>
<keyword evidence="9" id="KW-0843">Virulence</keyword>
<keyword evidence="17" id="KW-0732">Signal</keyword>
<reference evidence="21" key="1">
    <citation type="journal article" date="2023" name="Mol. Phylogenet. Evol.">
        <title>Genome-scale phylogeny and comparative genomics of the fungal order Sordariales.</title>
        <authorList>
            <person name="Hensen N."/>
            <person name="Bonometti L."/>
            <person name="Westerberg I."/>
            <person name="Brannstrom I.O."/>
            <person name="Guillou S."/>
            <person name="Cros-Aarteil S."/>
            <person name="Calhoun S."/>
            <person name="Haridas S."/>
            <person name="Kuo A."/>
            <person name="Mondo S."/>
            <person name="Pangilinan J."/>
            <person name="Riley R."/>
            <person name="LaButti K."/>
            <person name="Andreopoulos B."/>
            <person name="Lipzen A."/>
            <person name="Chen C."/>
            <person name="Yan M."/>
            <person name="Daum C."/>
            <person name="Ng V."/>
            <person name="Clum A."/>
            <person name="Steindorff A."/>
            <person name="Ohm R.A."/>
            <person name="Martin F."/>
            <person name="Silar P."/>
            <person name="Natvig D.O."/>
            <person name="Lalanne C."/>
            <person name="Gautier V."/>
            <person name="Ament-Velasquez S.L."/>
            <person name="Kruys A."/>
            <person name="Hutchinson M.I."/>
            <person name="Powell A.J."/>
            <person name="Barry K."/>
            <person name="Miller A.N."/>
            <person name="Grigoriev I.V."/>
            <person name="Debuchy R."/>
            <person name="Gladieux P."/>
            <person name="Hiltunen Thoren M."/>
            <person name="Johannesson H."/>
        </authorList>
    </citation>
    <scope>NUCLEOTIDE SEQUENCE</scope>
    <source>
        <strain evidence="21">PSN243</strain>
    </source>
</reference>
<comment type="caution">
    <text evidence="21">The sequence shown here is derived from an EMBL/GenBank/DDBJ whole genome shotgun (WGS) entry which is preliminary data.</text>
</comment>
<evidence type="ECO:0000256" key="14">
    <source>
        <dbReference type="RuleBase" id="RU000489"/>
    </source>
</evidence>
<dbReference type="InterPro" id="IPR001002">
    <property type="entry name" value="Chitin-bd_1"/>
</dbReference>
<dbReference type="SUPFAM" id="SSF54556">
    <property type="entry name" value="Chitinase insertion domain"/>
    <property type="match status" value="1"/>
</dbReference>
<evidence type="ECO:0000256" key="8">
    <source>
        <dbReference type="ARBA" id="ARBA00023024"/>
    </source>
</evidence>
<dbReference type="CDD" id="cd02878">
    <property type="entry name" value="GH18_zymocin_alpha"/>
    <property type="match status" value="1"/>
</dbReference>
<sequence length="1082" mass="119115">MRTQQTLAGAALALLALCPGTLALPGPGVLEARAECKALKVQSGDSCFTIAQQRCSTKISLNDLYKFNPGLTEEKCKTIKVGDPLCCTAGTMPDMDPQGNSDGTCKILRVREGDDCYKFATERCQPGIELAQLYKFNNMTEANCKDLGIGKPLCCSKGTKPDMRPKKNADGSCFWVAVPPGQGCNALTGPYDLTEDELDKLNVGKTWGWQGCNALQANQRVCLSDGNPPLPEPVTDKPLQCGPQVLGTVAPTNGTKIADLNPCPLNACCSAHGFCGVTPEFCTDTSIRNTPGTRRNNTNGCISNCGLEIVKGNPPASFAKVGYFESWNVYTRPCLTMDVNDIPKLDGYTHIHFSFANLTEDFVPSISGVQDQWDKFVKLKNVKRIVAFGGWAFSNDPGTNHIIRRGVMPANRNRFVDNLVNFVRSTGIDGVDLDWEYPGATDIRGSDPGLPEDGQNYLDTIKALKRRLSDKSVSFAAPASFWYLKNFPIKEMAAVADYIIYMTYDLHGQWDVGNQYAVEGCPNGNCLRSHVNMTETLYSLAMVTKAGVPANKIMVGVTSYGRSFKMADPKCKGPMCTFLGDKESSPAMPGECTGEGGYLADAEIRRTQFAAEWWGGEGYEAYYDKDSDSDIVIYNGDEWVAFMDHETKKRRIETYRKLGFLGTTDWAIDLQQDFNADDLYSGDKEQINDVVVDFGPRPECVLGKNYKDLQAIANDAEGKDPMCLAAKTVEVLGEMMNNAFDGYDEAAKGYDGLFPTYEKYMLDTLNSRLEQWLFDKDERKAGWPHYRCFYDEGISSAKRSDAREYKCNEPPSKYAQDYTFWFEIRNKKDWEDSLSNAGFDPEWVEGKTKEETLGRELCSDPMGNCITTTKRWIGFPHRKSGITIPDPKDVVDAARKNFTNVRNEFGIIYSELATGMFDGDPLDAVDVLSIPVSMLRDAIDSMNEVKELAKKVKEENKKLLILTILEGILFLIPFVGGLVGGLGKVGAQIARVVIVAEIAGHGALGIYKAVEDPDMAPVAILGMVMGAFGAGGISSGAKYRPLGKAKRDMSPDMKASMGKSFQDINPKIEAITSKMAQMCRRR</sequence>
<evidence type="ECO:0000313" key="21">
    <source>
        <dbReference type="EMBL" id="KAK4449031.1"/>
    </source>
</evidence>
<dbReference type="GO" id="GO:0006032">
    <property type="term" value="P:chitin catabolic process"/>
    <property type="evidence" value="ECO:0007669"/>
    <property type="project" value="UniProtKB-KW"/>
</dbReference>
<name>A0AAV9GQS8_9PEZI</name>
<dbReference type="PROSITE" id="PS00026">
    <property type="entry name" value="CHIT_BIND_I_1"/>
    <property type="match status" value="1"/>
</dbReference>
<dbReference type="Pfam" id="PF00187">
    <property type="entry name" value="Chitin_bind_1"/>
    <property type="match status" value="1"/>
</dbReference>
<comment type="catalytic activity">
    <reaction evidence="1">
        <text>Random endo-hydrolysis of N-acetyl-beta-D-glucosaminide (1-&gt;4)-beta-linkages in chitin and chitodextrins.</text>
        <dbReference type="EC" id="3.2.1.14"/>
    </reaction>
</comment>
<keyword evidence="7 14" id="KW-0378">Hydrolase</keyword>
<feature type="domain" description="Chitin-binding type-1" evidence="18">
    <location>
        <begin position="238"/>
        <end position="307"/>
    </location>
</feature>
<dbReference type="PANTHER" id="PTHR47700:SF2">
    <property type="entry name" value="CHITINASE"/>
    <property type="match status" value="1"/>
</dbReference>
<evidence type="ECO:0000259" key="20">
    <source>
        <dbReference type="PROSITE" id="PS51910"/>
    </source>
</evidence>
<keyword evidence="8" id="KW-0146">Chitin degradation</keyword>
<dbReference type="CDD" id="cd00118">
    <property type="entry name" value="LysM"/>
    <property type="match status" value="1"/>
</dbReference>
<feature type="disulfide bond" evidence="13">
    <location>
        <begin position="263"/>
        <end position="275"/>
    </location>
</feature>
<accession>A0AAV9GQS8</accession>
<evidence type="ECO:0000256" key="17">
    <source>
        <dbReference type="SAM" id="SignalP"/>
    </source>
</evidence>
<dbReference type="InterPro" id="IPR036861">
    <property type="entry name" value="Endochitinase-like_sf"/>
</dbReference>
<gene>
    <name evidence="21" type="ORF">QBC34DRAFT_463610</name>
</gene>
<dbReference type="SMART" id="SM00636">
    <property type="entry name" value="Glyco_18"/>
    <property type="match status" value="1"/>
</dbReference>
<organism evidence="21 22">
    <name type="scientific">Podospora aff. communis PSN243</name>
    <dbReference type="NCBI Taxonomy" id="3040156"/>
    <lineage>
        <taxon>Eukaryota</taxon>
        <taxon>Fungi</taxon>
        <taxon>Dikarya</taxon>
        <taxon>Ascomycota</taxon>
        <taxon>Pezizomycotina</taxon>
        <taxon>Sordariomycetes</taxon>
        <taxon>Sordariomycetidae</taxon>
        <taxon>Sordariales</taxon>
        <taxon>Podosporaceae</taxon>
        <taxon>Podospora</taxon>
    </lineage>
</organism>
<dbReference type="InterPro" id="IPR018392">
    <property type="entry name" value="LysM"/>
</dbReference>
<dbReference type="PROSITE" id="PS51910">
    <property type="entry name" value="GH18_2"/>
    <property type="match status" value="1"/>
</dbReference>
<dbReference type="SUPFAM" id="SSF54106">
    <property type="entry name" value="LysM domain"/>
    <property type="match status" value="1"/>
</dbReference>
<feature type="transmembrane region" description="Helical" evidence="16">
    <location>
        <begin position="1016"/>
        <end position="1037"/>
    </location>
</feature>
<evidence type="ECO:0000256" key="5">
    <source>
        <dbReference type="ARBA" id="ARBA00022525"/>
    </source>
</evidence>
<evidence type="ECO:0000256" key="12">
    <source>
        <dbReference type="ARBA" id="ARBA00023326"/>
    </source>
</evidence>
<keyword evidence="13" id="KW-1015">Disulfide bond</keyword>
<keyword evidence="16" id="KW-0472">Membrane</keyword>
<feature type="chain" id="PRO_5043395684" description="chitinase" evidence="17">
    <location>
        <begin position="24"/>
        <end position="1082"/>
    </location>
</feature>
<dbReference type="Gene3D" id="3.20.20.80">
    <property type="entry name" value="Glycosidases"/>
    <property type="match status" value="1"/>
</dbReference>
<dbReference type="InterPro" id="IPR001223">
    <property type="entry name" value="Glyco_hydro18_cat"/>
</dbReference>
<evidence type="ECO:0000256" key="16">
    <source>
        <dbReference type="SAM" id="Phobius"/>
    </source>
</evidence>
<evidence type="ECO:0000256" key="3">
    <source>
        <dbReference type="ARBA" id="ARBA00008682"/>
    </source>
</evidence>
<dbReference type="GO" id="GO:0000272">
    <property type="term" value="P:polysaccharide catabolic process"/>
    <property type="evidence" value="ECO:0007669"/>
    <property type="project" value="UniProtKB-KW"/>
</dbReference>
<evidence type="ECO:0000256" key="1">
    <source>
        <dbReference type="ARBA" id="ARBA00000822"/>
    </source>
</evidence>
<dbReference type="AlphaFoldDB" id="A0AAV9GQS8"/>
<dbReference type="PANTHER" id="PTHR47700">
    <property type="entry name" value="V CHITINASE, PUTATIVE (AFU_ORTHOLOGUE AFUA_6G13720)-RELATED"/>
    <property type="match status" value="1"/>
</dbReference>
<dbReference type="Pfam" id="PF01476">
    <property type="entry name" value="LysM"/>
    <property type="match status" value="1"/>
</dbReference>
<dbReference type="SMART" id="SM00270">
    <property type="entry name" value="ChtBD1"/>
    <property type="match status" value="1"/>
</dbReference>
<feature type="transmembrane region" description="Helical" evidence="16">
    <location>
        <begin position="989"/>
        <end position="1010"/>
    </location>
</feature>
<feature type="disulfide bond" evidence="13">
    <location>
        <begin position="301"/>
        <end position="305"/>
    </location>
</feature>
<dbReference type="PROSITE" id="PS51782">
    <property type="entry name" value="LYSM"/>
    <property type="match status" value="2"/>
</dbReference>
<keyword evidence="16" id="KW-0812">Transmembrane</keyword>
<evidence type="ECO:0000256" key="2">
    <source>
        <dbReference type="ARBA" id="ARBA00004613"/>
    </source>
</evidence>
<dbReference type="PROSITE" id="PS50941">
    <property type="entry name" value="CHIT_BIND_I_2"/>
    <property type="match status" value="1"/>
</dbReference>
<dbReference type="GO" id="GO:0005576">
    <property type="term" value="C:extracellular region"/>
    <property type="evidence" value="ECO:0007669"/>
    <property type="project" value="UniProtKB-SubCell"/>
</dbReference>
<keyword evidence="6 13" id="KW-0147">Chitin-binding</keyword>
<evidence type="ECO:0000259" key="19">
    <source>
        <dbReference type="PROSITE" id="PS51782"/>
    </source>
</evidence>
<dbReference type="InterPro" id="IPR018371">
    <property type="entry name" value="Chitin-binding_1_CS"/>
</dbReference>
<feature type="domain" description="LysM" evidence="19">
    <location>
        <begin position="37"/>
        <end position="87"/>
    </location>
</feature>
<dbReference type="Gene3D" id="3.10.50.10">
    <property type="match status" value="1"/>
</dbReference>
<evidence type="ECO:0000259" key="18">
    <source>
        <dbReference type="PROSITE" id="PS50941"/>
    </source>
</evidence>
<dbReference type="GO" id="GO:0008843">
    <property type="term" value="F:endochitinase activity"/>
    <property type="evidence" value="ECO:0007669"/>
    <property type="project" value="UniProtKB-EC"/>
</dbReference>
<keyword evidence="15" id="KW-0175">Coiled coil</keyword>
<dbReference type="InterPro" id="IPR017853">
    <property type="entry name" value="GH"/>
</dbReference>
<feature type="signal peptide" evidence="17">
    <location>
        <begin position="1"/>
        <end position="23"/>
    </location>
</feature>
<feature type="disulfide bond" evidence="13">
    <location>
        <begin position="268"/>
        <end position="282"/>
    </location>
</feature>
<dbReference type="SMART" id="SM00257">
    <property type="entry name" value="LysM"/>
    <property type="match status" value="1"/>
</dbReference>
<comment type="similarity">
    <text evidence="3">Belongs to the glycosyl hydrolase 18 family. Chitinase class V subfamily.</text>
</comment>
<evidence type="ECO:0000313" key="22">
    <source>
        <dbReference type="Proteomes" id="UP001321760"/>
    </source>
</evidence>
<keyword evidence="22" id="KW-1185">Reference proteome</keyword>
<feature type="domain" description="GH18" evidence="20">
    <location>
        <begin position="318"/>
        <end position="686"/>
    </location>
</feature>